<dbReference type="EMBL" id="NGFP01000007">
    <property type="protein sequence ID" value="OUC99459.1"/>
    <property type="molecule type" value="Genomic_DNA"/>
</dbReference>
<sequence>MQISTKVSGPAGAGPPDPGETGPQRPGPQSPGPQKGRPHPRGRPFCGHTVRAWPSWRRTPAGRGWWGSGTAARP</sequence>
<feature type="region of interest" description="Disordered" evidence="1">
    <location>
        <begin position="1"/>
        <end position="74"/>
    </location>
</feature>
<name>A0A243RWS7_9ACTN</name>
<accession>A0A243RWS7</accession>
<dbReference type="Proteomes" id="UP000194761">
    <property type="component" value="Unassembled WGS sequence"/>
</dbReference>
<evidence type="ECO:0000256" key="1">
    <source>
        <dbReference type="SAM" id="MobiDB-lite"/>
    </source>
</evidence>
<organism evidence="2 3">
    <name type="scientific">Streptosporangium minutum</name>
    <dbReference type="NCBI Taxonomy" id="569862"/>
    <lineage>
        <taxon>Bacteria</taxon>
        <taxon>Bacillati</taxon>
        <taxon>Actinomycetota</taxon>
        <taxon>Actinomycetes</taxon>
        <taxon>Streptosporangiales</taxon>
        <taxon>Streptosporangiaceae</taxon>
        <taxon>Streptosporangium</taxon>
    </lineage>
</organism>
<proteinExistence type="predicted"/>
<gene>
    <name evidence="2" type="ORF">CA984_02720</name>
</gene>
<protein>
    <submittedName>
        <fullName evidence="2">Uncharacterized protein</fullName>
    </submittedName>
</protein>
<reference evidence="2 3" key="1">
    <citation type="submission" date="2017-05" db="EMBL/GenBank/DDBJ databases">
        <title>Biotechnological potential of actinobacteria isolated from South African environments.</title>
        <authorList>
            <person name="Le Roes-Hill M."/>
            <person name="Prins A."/>
            <person name="Durrell K.A."/>
        </authorList>
    </citation>
    <scope>NUCLEOTIDE SEQUENCE [LARGE SCALE GENOMIC DNA]</scope>
    <source>
        <strain evidence="2">M26</strain>
    </source>
</reference>
<dbReference type="AlphaFoldDB" id="A0A243RWS7"/>
<keyword evidence="3" id="KW-1185">Reference proteome</keyword>
<comment type="caution">
    <text evidence="2">The sequence shown here is derived from an EMBL/GenBank/DDBJ whole genome shotgun (WGS) entry which is preliminary data.</text>
</comment>
<evidence type="ECO:0000313" key="3">
    <source>
        <dbReference type="Proteomes" id="UP000194761"/>
    </source>
</evidence>
<evidence type="ECO:0000313" key="2">
    <source>
        <dbReference type="EMBL" id="OUC99459.1"/>
    </source>
</evidence>